<dbReference type="Pfam" id="PF00457">
    <property type="entry name" value="Glyco_hydro_11"/>
    <property type="match status" value="1"/>
</dbReference>
<dbReference type="PROSITE" id="PS51761">
    <property type="entry name" value="GH11_3"/>
    <property type="match status" value="1"/>
</dbReference>
<feature type="active site" description="Nucleophile" evidence="10">
    <location>
        <position position="129"/>
    </location>
</feature>
<keyword evidence="6 10" id="KW-0378">Hydrolase</keyword>
<protein>
    <recommendedName>
        <fullName evidence="4 10">Endo-1,4-beta-xylanase</fullName>
        <ecNumber evidence="4 10">3.2.1.8</ecNumber>
    </recommendedName>
</protein>
<dbReference type="AlphaFoldDB" id="A0A387BVE1"/>
<dbReference type="SUPFAM" id="SSF49384">
    <property type="entry name" value="Carbohydrate-binding domain"/>
    <property type="match status" value="1"/>
</dbReference>
<dbReference type="UniPathway" id="UPA00114"/>
<dbReference type="OrthoDB" id="9763050at2"/>
<dbReference type="PANTHER" id="PTHR46828">
    <property type="entry name" value="ENDO-1,4-BETA-XYLANASE A-RELATED"/>
    <property type="match status" value="1"/>
</dbReference>
<dbReference type="InterPro" id="IPR033119">
    <property type="entry name" value="GH11_AS_2"/>
</dbReference>
<dbReference type="InterPro" id="IPR013319">
    <property type="entry name" value="GH11/12"/>
</dbReference>
<dbReference type="GO" id="GO:0045493">
    <property type="term" value="P:xylan catabolic process"/>
    <property type="evidence" value="ECO:0007669"/>
    <property type="project" value="UniProtKB-UniRule"/>
</dbReference>
<dbReference type="EMBL" id="CP032624">
    <property type="protein sequence ID" value="AYG05076.1"/>
    <property type="molecule type" value="Genomic_DNA"/>
</dbReference>
<evidence type="ECO:0000256" key="11">
    <source>
        <dbReference type="RuleBase" id="RU362015"/>
    </source>
</evidence>
<keyword evidence="8 10" id="KW-0326">Glycosidase</keyword>
<dbReference type="PROSITE" id="PS51318">
    <property type="entry name" value="TAT"/>
    <property type="match status" value="1"/>
</dbReference>
<keyword evidence="5 10" id="KW-0858">Xylan degradation</keyword>
<dbReference type="Proteomes" id="UP000275069">
    <property type="component" value="Chromosome"/>
</dbReference>
<keyword evidence="13" id="KW-0732">Signal</keyword>
<evidence type="ECO:0000256" key="10">
    <source>
        <dbReference type="PROSITE-ProRule" id="PRU01097"/>
    </source>
</evidence>
<keyword evidence="7 10" id="KW-0119">Carbohydrate metabolism</keyword>
<sequence>MHSAQRTPQRRTRRTAVGALAGLGFATALTAAALVTPQVPAHAATTVTSNTTGSDGLWYSFWTDSPGTVSMTLNGGGSYSTSWSNTGNFTAGKGWQTGGRKTVNYSGSFNPSGNAYLSLYGWTTNPLVEYYIVDNYGTYKPTGTYKGTVTSDGGTYDIYETTRTNEPSIQGTATFNQYWAVRQSKRTGGTITTGNFFDAWAKYGMNLGTFNYMILSTEGYQSSGSSNITVSEGSSSSSGGSGSSGGTGSTGGGSSSACQVTVSKSTEWSDRFNVNLSVTGKTGWTVKINLGSGQTLQSSWNATLSGSSGTLTATPNGNGNSFGITVYKNGNTSVPTASCQ</sequence>
<evidence type="ECO:0000256" key="6">
    <source>
        <dbReference type="ARBA" id="ARBA00022801"/>
    </source>
</evidence>
<keyword evidence="9 10" id="KW-0624">Polysaccharide degradation</keyword>
<reference evidence="16 17" key="1">
    <citation type="submission" date="2018-09" db="EMBL/GenBank/DDBJ databases">
        <title>Genome sequencing of strain 2DFW10M-5.</title>
        <authorList>
            <person name="Heo J."/>
            <person name="Kim S.-J."/>
            <person name="Kwon S.-W."/>
        </authorList>
    </citation>
    <scope>NUCLEOTIDE SEQUENCE [LARGE SCALE GENOMIC DNA]</scope>
    <source>
        <strain evidence="16 17">2DFW10M-5</strain>
    </source>
</reference>
<proteinExistence type="inferred from homology"/>
<dbReference type="SUPFAM" id="SSF49899">
    <property type="entry name" value="Concanavalin A-like lectins/glucanases"/>
    <property type="match status" value="1"/>
</dbReference>
<evidence type="ECO:0000256" key="7">
    <source>
        <dbReference type="ARBA" id="ARBA00023277"/>
    </source>
</evidence>
<feature type="chain" id="PRO_5017441809" description="Endo-1,4-beta-xylanase" evidence="13">
    <location>
        <begin position="44"/>
        <end position="340"/>
    </location>
</feature>
<evidence type="ECO:0000256" key="5">
    <source>
        <dbReference type="ARBA" id="ARBA00022651"/>
    </source>
</evidence>
<comment type="catalytic activity">
    <reaction evidence="1 10 11">
        <text>Endohydrolysis of (1-&gt;4)-beta-D-xylosidic linkages in xylans.</text>
        <dbReference type="EC" id="3.2.1.8"/>
    </reaction>
</comment>
<evidence type="ECO:0000256" key="3">
    <source>
        <dbReference type="ARBA" id="ARBA00007792"/>
    </source>
</evidence>
<dbReference type="InterPro" id="IPR006311">
    <property type="entry name" value="TAT_signal"/>
</dbReference>
<feature type="compositionally biased region" description="Gly residues" evidence="12">
    <location>
        <begin position="239"/>
        <end position="254"/>
    </location>
</feature>
<dbReference type="InterPro" id="IPR008965">
    <property type="entry name" value="CBM2/CBM3_carb-bd_dom_sf"/>
</dbReference>
<dbReference type="InterPro" id="IPR001919">
    <property type="entry name" value="CBD2"/>
</dbReference>
<feature type="signal peptide" evidence="13">
    <location>
        <begin position="1"/>
        <end position="43"/>
    </location>
</feature>
<evidence type="ECO:0000256" key="13">
    <source>
        <dbReference type="SAM" id="SignalP"/>
    </source>
</evidence>
<evidence type="ECO:0000313" key="16">
    <source>
        <dbReference type="EMBL" id="AYG05076.1"/>
    </source>
</evidence>
<dbReference type="GO" id="GO:0030247">
    <property type="term" value="F:polysaccharide binding"/>
    <property type="evidence" value="ECO:0007669"/>
    <property type="project" value="UniProtKB-UniRule"/>
</dbReference>
<evidence type="ECO:0000256" key="9">
    <source>
        <dbReference type="ARBA" id="ARBA00023326"/>
    </source>
</evidence>
<gene>
    <name evidence="16" type="ORF">D7I44_17195</name>
</gene>
<evidence type="ECO:0000256" key="12">
    <source>
        <dbReference type="SAM" id="MobiDB-lite"/>
    </source>
</evidence>
<dbReference type="InterPro" id="IPR013320">
    <property type="entry name" value="ConA-like_dom_sf"/>
</dbReference>
<dbReference type="InterPro" id="IPR033123">
    <property type="entry name" value="GH11_dom"/>
</dbReference>
<dbReference type="GO" id="GO:0031176">
    <property type="term" value="F:endo-1,4-beta-xylanase activity"/>
    <property type="evidence" value="ECO:0007669"/>
    <property type="project" value="UniProtKB-UniRule"/>
</dbReference>
<dbReference type="InterPro" id="IPR018208">
    <property type="entry name" value="GH11_AS_1"/>
</dbReference>
<feature type="domain" description="GH11" evidence="15">
    <location>
        <begin position="45"/>
        <end position="231"/>
    </location>
</feature>
<name>A0A387BVE1_9MICO</name>
<comment type="similarity">
    <text evidence="3 10 11">Belongs to the glycosyl hydrolase 11 (cellulase G) family.</text>
</comment>
<dbReference type="InterPro" id="IPR012291">
    <property type="entry name" value="CBM2_carb-bd_dom_sf"/>
</dbReference>
<dbReference type="FunFam" id="2.60.120.180:FF:000001">
    <property type="entry name" value="Endo-1,4-beta-xylanase"/>
    <property type="match status" value="1"/>
</dbReference>
<dbReference type="Gene3D" id="2.60.120.180">
    <property type="match status" value="1"/>
</dbReference>
<accession>A0A387BVE1</accession>
<dbReference type="EC" id="3.2.1.8" evidence="4 10"/>
<dbReference type="SMART" id="SM00637">
    <property type="entry name" value="CBD_II"/>
    <property type="match status" value="1"/>
</dbReference>
<organism evidence="16 17">
    <name type="scientific">Gryllotalpicola protaetiae</name>
    <dbReference type="NCBI Taxonomy" id="2419771"/>
    <lineage>
        <taxon>Bacteria</taxon>
        <taxon>Bacillati</taxon>
        <taxon>Actinomycetota</taxon>
        <taxon>Actinomycetes</taxon>
        <taxon>Micrococcales</taxon>
        <taxon>Microbacteriaceae</taxon>
        <taxon>Gryllotalpicola</taxon>
    </lineage>
</organism>
<evidence type="ECO:0000256" key="4">
    <source>
        <dbReference type="ARBA" id="ARBA00012590"/>
    </source>
</evidence>
<feature type="compositionally biased region" description="Low complexity" evidence="12">
    <location>
        <begin position="225"/>
        <end position="238"/>
    </location>
</feature>
<evidence type="ECO:0000259" key="15">
    <source>
        <dbReference type="PROSITE" id="PS51761"/>
    </source>
</evidence>
<dbReference type="PROSITE" id="PS00777">
    <property type="entry name" value="GH11_2"/>
    <property type="match status" value="1"/>
</dbReference>
<dbReference type="PROSITE" id="PS51173">
    <property type="entry name" value="CBM2"/>
    <property type="match status" value="1"/>
</dbReference>
<dbReference type="RefSeq" id="WP_120790604.1">
    <property type="nucleotide sequence ID" value="NZ_CP032624.1"/>
</dbReference>
<dbReference type="PANTHER" id="PTHR46828:SF2">
    <property type="entry name" value="ENDO-1,4-BETA-XYLANASE A-RELATED"/>
    <property type="match status" value="1"/>
</dbReference>
<evidence type="ECO:0000313" key="17">
    <source>
        <dbReference type="Proteomes" id="UP000275069"/>
    </source>
</evidence>
<feature type="region of interest" description="Disordered" evidence="12">
    <location>
        <begin position="225"/>
        <end position="258"/>
    </location>
</feature>
<comment type="pathway">
    <text evidence="2 10 11">Glycan degradation; xylan degradation.</text>
</comment>
<dbReference type="KEGG" id="gry:D7I44_17195"/>
<dbReference type="InterPro" id="IPR001137">
    <property type="entry name" value="Glyco_hydro_11"/>
</dbReference>
<keyword evidence="17" id="KW-1185">Reference proteome</keyword>
<dbReference type="Gene3D" id="2.60.40.290">
    <property type="match status" value="1"/>
</dbReference>
<evidence type="ECO:0000256" key="1">
    <source>
        <dbReference type="ARBA" id="ARBA00000681"/>
    </source>
</evidence>
<evidence type="ECO:0000259" key="14">
    <source>
        <dbReference type="PROSITE" id="PS51173"/>
    </source>
</evidence>
<dbReference type="PRINTS" id="PR00911">
    <property type="entry name" value="GLHYDRLASE11"/>
</dbReference>
<evidence type="ECO:0000256" key="2">
    <source>
        <dbReference type="ARBA" id="ARBA00004851"/>
    </source>
</evidence>
<dbReference type="PROSITE" id="PS00776">
    <property type="entry name" value="GH11_1"/>
    <property type="match status" value="1"/>
</dbReference>
<feature type="active site" description="Proton donor" evidence="10">
    <location>
        <position position="218"/>
    </location>
</feature>
<feature type="domain" description="CBM2" evidence="14">
    <location>
        <begin position="251"/>
        <end position="340"/>
    </location>
</feature>
<evidence type="ECO:0000256" key="8">
    <source>
        <dbReference type="ARBA" id="ARBA00023295"/>
    </source>
</evidence>